<dbReference type="Pfam" id="PF01549">
    <property type="entry name" value="ShK"/>
    <property type="match status" value="1"/>
</dbReference>
<protein>
    <submittedName>
        <fullName evidence="4">ShKT domain-containing protein</fullName>
    </submittedName>
</protein>
<sequence length="280" mass="29768">MYEYSPRPSCSAASPTCGSKYLFCDRSHGAPRCAAKVRLGGSCAGFSAGEDLCHLGVCQAGRCVAGGPTPVATTRRPVVVTSAPPVVQPTTNCYNEHECCSVWGAQGECNKNPGYMSAWCKASCGKCRPNYDLATECSDRHPHVRRGVGLVNATAMYCGWPRTAGGVATSVALAEDKHVEQGELRHNPQRPPLSQQLQCRRQNACPLAATMRIFAASSGAFRENVAEMEAGCLATAGSAAVIVSRKTTFMEHATTTTETADNGPLMENVARMLGCWRTAE</sequence>
<evidence type="ECO:0000256" key="1">
    <source>
        <dbReference type="PROSITE-ProRule" id="PRU01005"/>
    </source>
</evidence>
<dbReference type="WBParaSite" id="jg18638">
    <property type="protein sequence ID" value="jg18638"/>
    <property type="gene ID" value="jg18638"/>
</dbReference>
<dbReference type="SMART" id="SM00254">
    <property type="entry name" value="ShKT"/>
    <property type="match status" value="1"/>
</dbReference>
<evidence type="ECO:0000313" key="3">
    <source>
        <dbReference type="Proteomes" id="UP000887574"/>
    </source>
</evidence>
<reference evidence="4" key="1">
    <citation type="submission" date="2022-11" db="UniProtKB">
        <authorList>
            <consortium name="WormBaseParasite"/>
        </authorList>
    </citation>
    <scope>IDENTIFICATION</scope>
</reference>
<keyword evidence="1" id="KW-1015">Disulfide bond</keyword>
<dbReference type="Proteomes" id="UP000887574">
    <property type="component" value="Unplaced"/>
</dbReference>
<name>A0A915DEN9_9BILA</name>
<comment type="caution">
    <text evidence="1">Lacks conserved residue(s) required for the propagation of feature annotation.</text>
</comment>
<feature type="domain" description="ShKT" evidence="2">
    <location>
        <begin position="93"/>
        <end position="127"/>
    </location>
</feature>
<organism evidence="3 4">
    <name type="scientific">Ditylenchus dipsaci</name>
    <dbReference type="NCBI Taxonomy" id="166011"/>
    <lineage>
        <taxon>Eukaryota</taxon>
        <taxon>Metazoa</taxon>
        <taxon>Ecdysozoa</taxon>
        <taxon>Nematoda</taxon>
        <taxon>Chromadorea</taxon>
        <taxon>Rhabditida</taxon>
        <taxon>Tylenchina</taxon>
        <taxon>Tylenchomorpha</taxon>
        <taxon>Sphaerularioidea</taxon>
        <taxon>Anguinidae</taxon>
        <taxon>Anguininae</taxon>
        <taxon>Ditylenchus</taxon>
    </lineage>
</organism>
<evidence type="ECO:0000259" key="2">
    <source>
        <dbReference type="PROSITE" id="PS51670"/>
    </source>
</evidence>
<dbReference type="AlphaFoldDB" id="A0A915DEN9"/>
<dbReference type="InterPro" id="IPR003582">
    <property type="entry name" value="ShKT_dom"/>
</dbReference>
<accession>A0A915DEN9</accession>
<keyword evidence="3" id="KW-1185">Reference proteome</keyword>
<dbReference type="PROSITE" id="PS51670">
    <property type="entry name" value="SHKT"/>
    <property type="match status" value="1"/>
</dbReference>
<proteinExistence type="predicted"/>
<feature type="disulfide bond" evidence="1">
    <location>
        <begin position="93"/>
        <end position="127"/>
    </location>
</feature>
<evidence type="ECO:0000313" key="4">
    <source>
        <dbReference type="WBParaSite" id="jg18638"/>
    </source>
</evidence>